<proteinExistence type="predicted"/>
<dbReference type="EnsemblPlants" id="Pp3c22_17519V3.1">
    <property type="protein sequence ID" value="PAC:32903961.CDS.1"/>
    <property type="gene ID" value="Pp3c22_17519"/>
</dbReference>
<dbReference type="EMBL" id="ABEU02000022">
    <property type="status" value="NOT_ANNOTATED_CDS"/>
    <property type="molecule type" value="Genomic_DNA"/>
</dbReference>
<dbReference type="Proteomes" id="UP000006727">
    <property type="component" value="Chromosome 22"/>
</dbReference>
<keyword evidence="3" id="KW-1185">Reference proteome</keyword>
<protein>
    <submittedName>
        <fullName evidence="2">Uncharacterized protein</fullName>
    </submittedName>
</protein>
<keyword evidence="1" id="KW-0812">Transmembrane</keyword>
<reference evidence="2" key="3">
    <citation type="submission" date="2020-12" db="UniProtKB">
        <authorList>
            <consortium name="EnsemblPlants"/>
        </authorList>
    </citation>
    <scope>IDENTIFICATION</scope>
</reference>
<evidence type="ECO:0000313" key="2">
    <source>
        <dbReference type="EnsemblPlants" id="PAC:32903961.CDS.1"/>
    </source>
</evidence>
<evidence type="ECO:0000256" key="1">
    <source>
        <dbReference type="SAM" id="Phobius"/>
    </source>
</evidence>
<accession>A0A7I3YX41</accession>
<dbReference type="InParanoid" id="A0A7I3YX41"/>
<sequence length="148" mass="16299">MKEWTPCLSYNKEWSAGVDALMLRLTFRSSAVIGGVSAVIWLRFGMSRLPFQGADSGGFNLGVMFGSSCGVCLGCGVCCDVLRVSLRGSYEAGYLEGYEIGESREAWRMRCRSATFGCVVEDFDGWVSSVMHALVKNAHWTLANEHLY</sequence>
<dbReference type="AlphaFoldDB" id="A0A7I3YX41"/>
<dbReference type="Gramene" id="Pp3c22_17519V3.1">
    <property type="protein sequence ID" value="PAC:32903961.CDS.1"/>
    <property type="gene ID" value="Pp3c22_17519"/>
</dbReference>
<keyword evidence="1" id="KW-1133">Transmembrane helix</keyword>
<organism evidence="2 3">
    <name type="scientific">Physcomitrium patens</name>
    <name type="common">Spreading-leaved earth moss</name>
    <name type="synonym">Physcomitrella patens</name>
    <dbReference type="NCBI Taxonomy" id="3218"/>
    <lineage>
        <taxon>Eukaryota</taxon>
        <taxon>Viridiplantae</taxon>
        <taxon>Streptophyta</taxon>
        <taxon>Embryophyta</taxon>
        <taxon>Bryophyta</taxon>
        <taxon>Bryophytina</taxon>
        <taxon>Bryopsida</taxon>
        <taxon>Funariidae</taxon>
        <taxon>Funariales</taxon>
        <taxon>Funariaceae</taxon>
        <taxon>Physcomitrium</taxon>
    </lineage>
</organism>
<reference evidence="2 3" key="2">
    <citation type="journal article" date="2018" name="Plant J.">
        <title>The Physcomitrella patens chromosome-scale assembly reveals moss genome structure and evolution.</title>
        <authorList>
            <person name="Lang D."/>
            <person name="Ullrich K.K."/>
            <person name="Murat F."/>
            <person name="Fuchs J."/>
            <person name="Jenkins J."/>
            <person name="Haas F.B."/>
            <person name="Piednoel M."/>
            <person name="Gundlach H."/>
            <person name="Van Bel M."/>
            <person name="Meyberg R."/>
            <person name="Vives C."/>
            <person name="Morata J."/>
            <person name="Symeonidi A."/>
            <person name="Hiss M."/>
            <person name="Muchero W."/>
            <person name="Kamisugi Y."/>
            <person name="Saleh O."/>
            <person name="Blanc G."/>
            <person name="Decker E.L."/>
            <person name="van Gessel N."/>
            <person name="Grimwood J."/>
            <person name="Hayes R.D."/>
            <person name="Graham S.W."/>
            <person name="Gunter L.E."/>
            <person name="McDaniel S.F."/>
            <person name="Hoernstein S.N.W."/>
            <person name="Larsson A."/>
            <person name="Li F.W."/>
            <person name="Perroud P.F."/>
            <person name="Phillips J."/>
            <person name="Ranjan P."/>
            <person name="Rokshar D.S."/>
            <person name="Rothfels C.J."/>
            <person name="Schneider L."/>
            <person name="Shu S."/>
            <person name="Stevenson D.W."/>
            <person name="Thummler F."/>
            <person name="Tillich M."/>
            <person name="Villarreal Aguilar J.C."/>
            <person name="Widiez T."/>
            <person name="Wong G.K."/>
            <person name="Wymore A."/>
            <person name="Zhang Y."/>
            <person name="Zimmer A.D."/>
            <person name="Quatrano R.S."/>
            <person name="Mayer K.F.X."/>
            <person name="Goodstein D."/>
            <person name="Casacuberta J.M."/>
            <person name="Vandepoele K."/>
            <person name="Reski R."/>
            <person name="Cuming A.C."/>
            <person name="Tuskan G.A."/>
            <person name="Maumus F."/>
            <person name="Salse J."/>
            <person name="Schmutz J."/>
            <person name="Rensing S.A."/>
        </authorList>
    </citation>
    <scope>NUCLEOTIDE SEQUENCE [LARGE SCALE GENOMIC DNA]</scope>
    <source>
        <strain evidence="2 3">cv. Gransden 2004</strain>
    </source>
</reference>
<feature type="transmembrane region" description="Helical" evidence="1">
    <location>
        <begin position="20"/>
        <end position="42"/>
    </location>
</feature>
<evidence type="ECO:0000313" key="3">
    <source>
        <dbReference type="Proteomes" id="UP000006727"/>
    </source>
</evidence>
<reference evidence="2 3" key="1">
    <citation type="journal article" date="2008" name="Science">
        <title>The Physcomitrella genome reveals evolutionary insights into the conquest of land by plants.</title>
        <authorList>
            <person name="Rensing S."/>
            <person name="Lang D."/>
            <person name="Zimmer A."/>
            <person name="Terry A."/>
            <person name="Salamov A."/>
            <person name="Shapiro H."/>
            <person name="Nishiyama T."/>
            <person name="Perroud P.-F."/>
            <person name="Lindquist E."/>
            <person name="Kamisugi Y."/>
            <person name="Tanahashi T."/>
            <person name="Sakakibara K."/>
            <person name="Fujita T."/>
            <person name="Oishi K."/>
            <person name="Shin-I T."/>
            <person name="Kuroki Y."/>
            <person name="Toyoda A."/>
            <person name="Suzuki Y."/>
            <person name="Hashimoto A."/>
            <person name="Yamaguchi K."/>
            <person name="Sugano A."/>
            <person name="Kohara Y."/>
            <person name="Fujiyama A."/>
            <person name="Anterola A."/>
            <person name="Aoki S."/>
            <person name="Ashton N."/>
            <person name="Barbazuk W.B."/>
            <person name="Barker E."/>
            <person name="Bennetzen J."/>
            <person name="Bezanilla M."/>
            <person name="Blankenship R."/>
            <person name="Cho S.H."/>
            <person name="Dutcher S."/>
            <person name="Estelle M."/>
            <person name="Fawcett J.A."/>
            <person name="Gundlach H."/>
            <person name="Hanada K."/>
            <person name="Heyl A."/>
            <person name="Hicks K.A."/>
            <person name="Hugh J."/>
            <person name="Lohr M."/>
            <person name="Mayer K."/>
            <person name="Melkozernov A."/>
            <person name="Murata T."/>
            <person name="Nelson D."/>
            <person name="Pils B."/>
            <person name="Prigge M."/>
            <person name="Reiss B."/>
            <person name="Renner T."/>
            <person name="Rombauts S."/>
            <person name="Rushton P."/>
            <person name="Sanderfoot A."/>
            <person name="Schween G."/>
            <person name="Shiu S.-H."/>
            <person name="Stueber K."/>
            <person name="Theodoulou F.L."/>
            <person name="Tu H."/>
            <person name="Van de Peer Y."/>
            <person name="Verrier P.J."/>
            <person name="Waters E."/>
            <person name="Wood A."/>
            <person name="Yang L."/>
            <person name="Cove D."/>
            <person name="Cuming A."/>
            <person name="Hasebe M."/>
            <person name="Lucas S."/>
            <person name="Mishler D.B."/>
            <person name="Reski R."/>
            <person name="Grigoriev I."/>
            <person name="Quatrano R.S."/>
            <person name="Boore J.L."/>
        </authorList>
    </citation>
    <scope>NUCLEOTIDE SEQUENCE [LARGE SCALE GENOMIC DNA]</scope>
    <source>
        <strain evidence="2 3">cv. Gransden 2004</strain>
    </source>
</reference>
<keyword evidence="1" id="KW-0472">Membrane</keyword>
<name>A0A7I3YX41_PHYPA</name>